<dbReference type="AlphaFoldDB" id="A0A828P9H1"/>
<dbReference type="RefSeq" id="WP_194901413.1">
    <property type="nucleotide sequence ID" value="NZ_JAVDDE010000074.1"/>
</dbReference>
<proteinExistence type="predicted"/>
<dbReference type="EMBL" id="AATLZG010000033">
    <property type="protein sequence ID" value="EFM8156513.1"/>
    <property type="molecule type" value="Genomic_DNA"/>
</dbReference>
<gene>
    <name evidence="1" type="ORF">A5U30_004222</name>
</gene>
<comment type="caution">
    <text evidence="1">The sequence shown here is derived from an EMBL/GenBank/DDBJ whole genome shotgun (WGS) entry which is preliminary data.</text>
</comment>
<reference evidence="1 2" key="1">
    <citation type="submission" date="2020-02" db="EMBL/GenBank/DDBJ databases">
        <authorList>
            <consortium name="PulseNet: The National Subtyping Network for Foodborne Disease Surveillance"/>
            <person name="Tarr C.L."/>
            <person name="Trees E."/>
            <person name="Katz L.S."/>
            <person name="Carleton-Romer H.A."/>
            <person name="Stroika S."/>
            <person name="Kucerova Z."/>
            <person name="Roache K.F."/>
            <person name="Sabol A.L."/>
            <person name="Besser J."/>
            <person name="Gerner-Smidt P."/>
        </authorList>
    </citation>
    <scope>NUCLEOTIDE SEQUENCE [LARGE SCALE GENOMIC DNA]</scope>
    <source>
        <strain evidence="1 2">PNUSAE002719</strain>
    </source>
</reference>
<evidence type="ECO:0000313" key="1">
    <source>
        <dbReference type="EMBL" id="EFM8156513.1"/>
    </source>
</evidence>
<sequence>MNSIFTATRRSLLTYFTDAAGREFMVESHLITTTTPCPSDADYLYIHLADGTQITAIASTVREVMTIKGAWKSETQAHGELRP</sequence>
<evidence type="ECO:0000313" key="2">
    <source>
        <dbReference type="Proteomes" id="UP000555763"/>
    </source>
</evidence>
<protein>
    <submittedName>
        <fullName evidence="1">Uncharacterized protein</fullName>
    </submittedName>
</protein>
<name>A0A828P9H1_ECOLX</name>
<dbReference type="Proteomes" id="UP000555763">
    <property type="component" value="Unassembled WGS sequence"/>
</dbReference>
<organism evidence="1 2">
    <name type="scientific">Escherichia coli</name>
    <dbReference type="NCBI Taxonomy" id="562"/>
    <lineage>
        <taxon>Bacteria</taxon>
        <taxon>Pseudomonadati</taxon>
        <taxon>Pseudomonadota</taxon>
        <taxon>Gammaproteobacteria</taxon>
        <taxon>Enterobacterales</taxon>
        <taxon>Enterobacteriaceae</taxon>
        <taxon>Escherichia</taxon>
    </lineage>
</organism>
<accession>A0A828P9H1</accession>